<protein>
    <submittedName>
        <fullName evidence="2">Uncharacterized protein</fullName>
    </submittedName>
</protein>
<proteinExistence type="predicted"/>
<organism evidence="2 3">
    <name type="scientific">Diploscapter pachys</name>
    <dbReference type="NCBI Taxonomy" id="2018661"/>
    <lineage>
        <taxon>Eukaryota</taxon>
        <taxon>Metazoa</taxon>
        <taxon>Ecdysozoa</taxon>
        <taxon>Nematoda</taxon>
        <taxon>Chromadorea</taxon>
        <taxon>Rhabditida</taxon>
        <taxon>Rhabditina</taxon>
        <taxon>Rhabditomorpha</taxon>
        <taxon>Rhabditoidea</taxon>
        <taxon>Rhabditidae</taxon>
        <taxon>Diploscapter</taxon>
    </lineage>
</organism>
<dbReference type="EMBL" id="LIAE01005881">
    <property type="protein sequence ID" value="PAV92938.1"/>
    <property type="molecule type" value="Genomic_DNA"/>
</dbReference>
<gene>
    <name evidence="2" type="ORF">WR25_00491</name>
</gene>
<feature type="compositionally biased region" description="Basic and acidic residues" evidence="1">
    <location>
        <begin position="277"/>
        <end position="290"/>
    </location>
</feature>
<accession>A0A2A2M3B1</accession>
<evidence type="ECO:0000313" key="3">
    <source>
        <dbReference type="Proteomes" id="UP000218231"/>
    </source>
</evidence>
<feature type="region of interest" description="Disordered" evidence="1">
    <location>
        <begin position="175"/>
        <end position="206"/>
    </location>
</feature>
<name>A0A2A2M3B1_9BILA</name>
<feature type="compositionally biased region" description="Basic and acidic residues" evidence="1">
    <location>
        <begin position="175"/>
        <end position="197"/>
    </location>
</feature>
<feature type="region of interest" description="Disordered" evidence="1">
    <location>
        <begin position="266"/>
        <end position="312"/>
    </location>
</feature>
<dbReference type="AlphaFoldDB" id="A0A2A2M3B1"/>
<keyword evidence="3" id="KW-1185">Reference proteome</keyword>
<evidence type="ECO:0000256" key="1">
    <source>
        <dbReference type="SAM" id="MobiDB-lite"/>
    </source>
</evidence>
<reference evidence="2 3" key="1">
    <citation type="journal article" date="2017" name="Curr. Biol.">
        <title>Genome architecture and evolution of a unichromosomal asexual nematode.</title>
        <authorList>
            <person name="Fradin H."/>
            <person name="Zegar C."/>
            <person name="Gutwein M."/>
            <person name="Lucas J."/>
            <person name="Kovtun M."/>
            <person name="Corcoran D."/>
            <person name="Baugh L.R."/>
            <person name="Kiontke K."/>
            <person name="Gunsalus K."/>
            <person name="Fitch D.H."/>
            <person name="Piano F."/>
        </authorList>
    </citation>
    <scope>NUCLEOTIDE SEQUENCE [LARGE SCALE GENOMIC DNA]</scope>
    <source>
        <strain evidence="2">PF1309</strain>
    </source>
</reference>
<dbReference type="Proteomes" id="UP000218231">
    <property type="component" value="Unassembled WGS sequence"/>
</dbReference>
<feature type="region of interest" description="Disordered" evidence="1">
    <location>
        <begin position="66"/>
        <end position="87"/>
    </location>
</feature>
<sequence length="312" mass="34055">MPEARAARCRAEVGRMDRDNRAQARFAIGEGVDALMMVKVGKVPHRGHRLLHGSNIANVRNIVSQRPSEASFDRKSVTAGSGDETRRRQPLRCGVVAGREAQCGGVAAIAGQPQLDRLGPGLTGERQQQGVAVAAGNARQLGRQSDSRRLAHQPCAHPTLGLFAHIVGKADADVFQRQRGDGQRRKGVAGREGRGHPLDPAQMAAQHEGAMHRPRLILDRYACAPDQQRERRQAGIQRAQRKIAEPCIDQPTVPHAAGDAACAETLLADAGRAQHQPHREEDEQRHEHHRTEQRRRPGARRTSGPAPPAEPR</sequence>
<evidence type="ECO:0000313" key="2">
    <source>
        <dbReference type="EMBL" id="PAV92938.1"/>
    </source>
</evidence>
<comment type="caution">
    <text evidence="2">The sequence shown here is derived from an EMBL/GenBank/DDBJ whole genome shotgun (WGS) entry which is preliminary data.</text>
</comment>